<comment type="caution">
    <text evidence="2">The sequence shown here is derived from an EMBL/GenBank/DDBJ whole genome shotgun (WGS) entry which is preliminary data.</text>
</comment>
<sequence>MHGLGQLVAMAQTAGKQVEEVADLHLLPHRVSQLAPGLAPGDGQDQNRSQKEQREDAQCHIGCTHEPNTVVIPNRVLRARLPSRFPPPAIRPADHRGRTRGKPADRALG</sequence>
<accession>A0A645EYW7</accession>
<proteinExistence type="predicted"/>
<dbReference type="EMBL" id="VSSQ01052598">
    <property type="protein sequence ID" value="MPN06670.1"/>
    <property type="molecule type" value="Genomic_DNA"/>
</dbReference>
<name>A0A645EYW7_9ZZZZ</name>
<feature type="compositionally biased region" description="Basic and acidic residues" evidence="1">
    <location>
        <begin position="48"/>
        <end position="57"/>
    </location>
</feature>
<feature type="compositionally biased region" description="Basic and acidic residues" evidence="1">
    <location>
        <begin position="92"/>
        <end position="109"/>
    </location>
</feature>
<feature type="region of interest" description="Disordered" evidence="1">
    <location>
        <begin position="32"/>
        <end position="57"/>
    </location>
</feature>
<protein>
    <submittedName>
        <fullName evidence="2">Uncharacterized protein</fullName>
    </submittedName>
</protein>
<gene>
    <name evidence="2" type="ORF">SDC9_153926</name>
</gene>
<organism evidence="2">
    <name type="scientific">bioreactor metagenome</name>
    <dbReference type="NCBI Taxonomy" id="1076179"/>
    <lineage>
        <taxon>unclassified sequences</taxon>
        <taxon>metagenomes</taxon>
        <taxon>ecological metagenomes</taxon>
    </lineage>
</organism>
<evidence type="ECO:0000256" key="1">
    <source>
        <dbReference type="SAM" id="MobiDB-lite"/>
    </source>
</evidence>
<reference evidence="2" key="1">
    <citation type="submission" date="2019-08" db="EMBL/GenBank/DDBJ databases">
        <authorList>
            <person name="Kucharzyk K."/>
            <person name="Murdoch R.W."/>
            <person name="Higgins S."/>
            <person name="Loffler F."/>
        </authorList>
    </citation>
    <scope>NUCLEOTIDE SEQUENCE</scope>
</reference>
<evidence type="ECO:0000313" key="2">
    <source>
        <dbReference type="EMBL" id="MPN06670.1"/>
    </source>
</evidence>
<feature type="region of interest" description="Disordered" evidence="1">
    <location>
        <begin position="81"/>
        <end position="109"/>
    </location>
</feature>
<dbReference type="AlphaFoldDB" id="A0A645EYW7"/>